<dbReference type="EMBL" id="SLWQ01000002">
    <property type="protein sequence ID" value="TCO41820.1"/>
    <property type="molecule type" value="Genomic_DNA"/>
</dbReference>
<protein>
    <submittedName>
        <fullName evidence="2">Uncharacterized protein</fullName>
    </submittedName>
</protein>
<comment type="caution">
    <text evidence="2">The sequence shown here is derived from an EMBL/GenBank/DDBJ whole genome shotgun (WGS) entry which is preliminary data.</text>
</comment>
<feature type="region of interest" description="Disordered" evidence="1">
    <location>
        <begin position="26"/>
        <end position="45"/>
    </location>
</feature>
<sequence>MGQSTITNNTVGVSFGTGGVVSSFGNNRIIGNATDGSPTSTIAEH</sequence>
<keyword evidence="3" id="KW-1185">Reference proteome</keyword>
<feature type="compositionally biased region" description="Polar residues" evidence="1">
    <location>
        <begin position="34"/>
        <end position="45"/>
    </location>
</feature>
<gene>
    <name evidence="2" type="ORF">EV148_102171</name>
</gene>
<evidence type="ECO:0000256" key="1">
    <source>
        <dbReference type="SAM" id="MobiDB-lite"/>
    </source>
</evidence>
<proteinExistence type="predicted"/>
<dbReference type="RefSeq" id="WP_158287330.1">
    <property type="nucleotide sequence ID" value="NZ_SLWQ01000002.1"/>
</dbReference>
<dbReference type="AlphaFoldDB" id="A0A4V6NNF3"/>
<accession>A0A4V6NNF3</accession>
<reference evidence="2 3" key="1">
    <citation type="journal article" date="2015" name="Stand. Genomic Sci.">
        <title>Genomic Encyclopedia of Bacterial and Archaeal Type Strains, Phase III: the genomes of soil and plant-associated and newly described type strains.</title>
        <authorList>
            <person name="Whitman W.B."/>
            <person name="Woyke T."/>
            <person name="Klenk H.P."/>
            <person name="Zhou Y."/>
            <person name="Lilburn T.G."/>
            <person name="Beck B.J."/>
            <person name="De Vos P."/>
            <person name="Vandamme P."/>
            <person name="Eisen J.A."/>
            <person name="Garrity G."/>
            <person name="Hugenholtz P."/>
            <person name="Kyrpides N.C."/>
        </authorList>
    </citation>
    <scope>NUCLEOTIDE SEQUENCE [LARGE SCALE GENOMIC DNA]</scope>
    <source>
        <strain evidence="2 3">A3</strain>
    </source>
</reference>
<evidence type="ECO:0000313" key="2">
    <source>
        <dbReference type="EMBL" id="TCO41820.1"/>
    </source>
</evidence>
<evidence type="ECO:0000313" key="3">
    <source>
        <dbReference type="Proteomes" id="UP000294862"/>
    </source>
</evidence>
<organism evidence="2 3">
    <name type="scientific">Dokdonella fugitiva</name>
    <dbReference type="NCBI Taxonomy" id="328517"/>
    <lineage>
        <taxon>Bacteria</taxon>
        <taxon>Pseudomonadati</taxon>
        <taxon>Pseudomonadota</taxon>
        <taxon>Gammaproteobacteria</taxon>
        <taxon>Lysobacterales</taxon>
        <taxon>Rhodanobacteraceae</taxon>
        <taxon>Dokdonella</taxon>
    </lineage>
</organism>
<name>A0A4V6NNF3_9GAMM</name>
<dbReference type="Proteomes" id="UP000294862">
    <property type="component" value="Unassembled WGS sequence"/>
</dbReference>